<organism evidence="1 2">
    <name type="scientific">Entamoeba invadens IP1</name>
    <dbReference type="NCBI Taxonomy" id="370355"/>
    <lineage>
        <taxon>Eukaryota</taxon>
        <taxon>Amoebozoa</taxon>
        <taxon>Evosea</taxon>
        <taxon>Archamoebae</taxon>
        <taxon>Mastigamoebida</taxon>
        <taxon>Entamoebidae</taxon>
        <taxon>Entamoeba</taxon>
    </lineage>
</organism>
<dbReference type="InterPro" id="IPR016024">
    <property type="entry name" value="ARM-type_fold"/>
</dbReference>
<dbReference type="KEGG" id="eiv:EIN_152960"/>
<accession>A0A0A1U8R9</accession>
<keyword evidence="2" id="KW-1185">Reference proteome</keyword>
<name>A0A0A1U8R9_ENTIV</name>
<dbReference type="SUPFAM" id="SSF48371">
    <property type="entry name" value="ARM repeat"/>
    <property type="match status" value="1"/>
</dbReference>
<dbReference type="OMA" id="ASECINN"/>
<evidence type="ECO:0008006" key="3">
    <source>
        <dbReference type="Google" id="ProtNLM"/>
    </source>
</evidence>
<evidence type="ECO:0000313" key="2">
    <source>
        <dbReference type="Proteomes" id="UP000014680"/>
    </source>
</evidence>
<dbReference type="RefSeq" id="XP_004258070.1">
    <property type="nucleotide sequence ID" value="XM_004258022.1"/>
</dbReference>
<dbReference type="EMBL" id="KB206474">
    <property type="protein sequence ID" value="ELP91299.1"/>
    <property type="molecule type" value="Genomic_DNA"/>
</dbReference>
<protein>
    <recommendedName>
        <fullName evidence="3">DNA alkylation repair enzyme</fullName>
    </recommendedName>
</protein>
<gene>
    <name evidence="1" type="ORF">EIN_152960</name>
</gene>
<dbReference type="CDD" id="cd06561">
    <property type="entry name" value="AlkD_like"/>
    <property type="match status" value="1"/>
</dbReference>
<sequence>MSSTPTKVHIAVVGGVWTYIPPNTIVESLRQSLQENGTNATPSNYNIRAADIQQIFESFYNTSLSKLSPDIQMYFALRFMKKESAEEKRIGTLIIVKNLDFLSIGYLDDFVRIIDNYIPDWNTCDSFSNKVLGPLVKKSDEFAQSIAKWKDSGKVWRMRAACISFVNLAKVGAMTELSFDICQHCLKSTERFVQLGVGCLLREMSLMYANDVVDFITKNFRYFSREGLRYSIDKLGADVRKKILSLGKRKGQQIDDTEDFTRETITSQKYSI</sequence>
<dbReference type="PANTHER" id="PTHR34070">
    <property type="entry name" value="ARMADILLO-TYPE FOLD"/>
    <property type="match status" value="1"/>
</dbReference>
<reference evidence="1 2" key="1">
    <citation type="submission" date="2012-10" db="EMBL/GenBank/DDBJ databases">
        <authorList>
            <person name="Zafar N."/>
            <person name="Inman J."/>
            <person name="Hall N."/>
            <person name="Lorenzi H."/>
            <person name="Caler E."/>
        </authorList>
    </citation>
    <scope>NUCLEOTIDE SEQUENCE [LARGE SCALE GENOMIC DNA]</scope>
    <source>
        <strain evidence="1 2">IP1</strain>
    </source>
</reference>
<dbReference type="PANTHER" id="PTHR34070:SF1">
    <property type="entry name" value="DNA ALKYLATION REPAIR PROTEIN"/>
    <property type="match status" value="1"/>
</dbReference>
<dbReference type="InterPro" id="IPR014825">
    <property type="entry name" value="DNA_alkylation"/>
</dbReference>
<dbReference type="OrthoDB" id="304402at2759"/>
<proteinExistence type="predicted"/>
<dbReference type="VEuPathDB" id="AmoebaDB:EIN_152960"/>
<evidence type="ECO:0000313" key="1">
    <source>
        <dbReference type="EMBL" id="ELP91299.1"/>
    </source>
</evidence>
<dbReference type="Proteomes" id="UP000014680">
    <property type="component" value="Unassembled WGS sequence"/>
</dbReference>
<dbReference type="AlphaFoldDB" id="A0A0A1U8R9"/>
<dbReference type="Pfam" id="PF08713">
    <property type="entry name" value="DNA_alkylation"/>
    <property type="match status" value="1"/>
</dbReference>
<dbReference type="Gene3D" id="1.25.10.90">
    <property type="match status" value="1"/>
</dbReference>
<dbReference type="GeneID" id="14890435"/>